<sequence length="247" mass="29100">MIDPNFGHSSYERLFSGNWQNQLLKFRISANFYQETFENDILRLQSDPRILKVYTKEGKHGNISYDFTAIDLKPNIEIETILNDYSNLSVVPSNISVRSHNLEDISGNSDAIILTHKYRELDFATIAVLKEKIDEFNLIKILDIVYAGEWYSGKIFPESNELLDKSIKNGCCHFYFDLEFPDSYNLLDMEDFFDEFPDDLSYHYYEILRNHSLYVGIDNEKYFMDILKQYSEIENVRRPNLLCSIEL</sequence>
<evidence type="ECO:0000313" key="2">
    <source>
        <dbReference type="Proteomes" id="UP000228496"/>
    </source>
</evidence>
<proteinExistence type="predicted"/>
<reference evidence="1 2" key="1">
    <citation type="submission" date="2017-09" db="EMBL/GenBank/DDBJ databases">
        <title>Depth-based differentiation of microbial function through sediment-hosted aquifers and enrichment of novel symbionts in the deep terrestrial subsurface.</title>
        <authorList>
            <person name="Probst A.J."/>
            <person name="Ladd B."/>
            <person name="Jarett J.K."/>
            <person name="Geller-Mcgrath D.E."/>
            <person name="Sieber C.M."/>
            <person name="Emerson J.B."/>
            <person name="Anantharaman K."/>
            <person name="Thomas B.C."/>
            <person name="Malmstrom R."/>
            <person name="Stieglmeier M."/>
            <person name="Klingl A."/>
            <person name="Woyke T."/>
            <person name="Ryan C.M."/>
            <person name="Banfield J.F."/>
        </authorList>
    </citation>
    <scope>NUCLEOTIDE SEQUENCE [LARGE SCALE GENOMIC DNA]</scope>
    <source>
        <strain evidence="1">CG10_big_fil_rev_8_21_14_0_10_36_16</strain>
    </source>
</reference>
<protein>
    <submittedName>
        <fullName evidence="1">Uncharacterized protein</fullName>
    </submittedName>
</protein>
<gene>
    <name evidence="1" type="ORF">COV29_01910</name>
</gene>
<dbReference type="Proteomes" id="UP000228496">
    <property type="component" value="Unassembled WGS sequence"/>
</dbReference>
<organism evidence="1 2">
    <name type="scientific">Candidatus Yanofskybacteria bacterium CG10_big_fil_rev_8_21_14_0_10_36_16</name>
    <dbReference type="NCBI Taxonomy" id="1975096"/>
    <lineage>
        <taxon>Bacteria</taxon>
        <taxon>Candidatus Yanofskyibacteriota</taxon>
    </lineage>
</organism>
<comment type="caution">
    <text evidence="1">The sequence shown here is derived from an EMBL/GenBank/DDBJ whole genome shotgun (WGS) entry which is preliminary data.</text>
</comment>
<name>A0A2J0QB36_9BACT</name>
<dbReference type="EMBL" id="PCXQ01000004">
    <property type="protein sequence ID" value="PJE51009.1"/>
    <property type="molecule type" value="Genomic_DNA"/>
</dbReference>
<evidence type="ECO:0000313" key="1">
    <source>
        <dbReference type="EMBL" id="PJE51009.1"/>
    </source>
</evidence>
<dbReference type="AlphaFoldDB" id="A0A2J0QB36"/>
<accession>A0A2J0QB36</accession>